<comment type="caution">
    <text evidence="3">The sequence shown here is derived from an EMBL/GenBank/DDBJ whole genome shotgun (WGS) entry which is preliminary data.</text>
</comment>
<protein>
    <submittedName>
        <fullName evidence="3">Protein TonB</fullName>
    </submittedName>
</protein>
<reference evidence="3 4" key="1">
    <citation type="submission" date="2020-08" db="EMBL/GenBank/DDBJ databases">
        <title>Genomic Encyclopedia of Type Strains, Phase IV (KMG-IV): sequencing the most valuable type-strain genomes for metagenomic binning, comparative biology and taxonomic classification.</title>
        <authorList>
            <person name="Goeker M."/>
        </authorList>
    </citation>
    <scope>NUCLEOTIDE SEQUENCE [LARGE SCALE GENOMIC DNA]</scope>
    <source>
        <strain evidence="3 4">DSM 7465</strain>
    </source>
</reference>
<keyword evidence="4" id="KW-1185">Reference proteome</keyword>
<feature type="transmembrane region" description="Helical" evidence="2">
    <location>
        <begin position="24"/>
        <end position="45"/>
    </location>
</feature>
<feature type="region of interest" description="Disordered" evidence="1">
    <location>
        <begin position="65"/>
        <end position="111"/>
    </location>
</feature>
<dbReference type="AlphaFoldDB" id="A0A840HQE5"/>
<evidence type="ECO:0000313" key="4">
    <source>
        <dbReference type="Proteomes" id="UP000575068"/>
    </source>
</evidence>
<dbReference type="EMBL" id="JACHOV010000001">
    <property type="protein sequence ID" value="MBB4639818.1"/>
    <property type="molecule type" value="Genomic_DNA"/>
</dbReference>
<gene>
    <name evidence="3" type="ORF">HNQ99_000098</name>
</gene>
<accession>A0A840HQE5</accession>
<feature type="region of interest" description="Disordered" evidence="1">
    <location>
        <begin position="133"/>
        <end position="154"/>
    </location>
</feature>
<dbReference type="RefSeq" id="WP_184473686.1">
    <property type="nucleotide sequence ID" value="NZ_JACHOV010000001.1"/>
</dbReference>
<dbReference type="Proteomes" id="UP000575068">
    <property type="component" value="Unassembled WGS sequence"/>
</dbReference>
<organism evidence="3 4">
    <name type="scientific">Rhizorhapis suberifaciens</name>
    <name type="common">corky root of lettuce</name>
    <dbReference type="NCBI Taxonomy" id="13656"/>
    <lineage>
        <taxon>Bacteria</taxon>
        <taxon>Pseudomonadati</taxon>
        <taxon>Pseudomonadota</taxon>
        <taxon>Alphaproteobacteria</taxon>
        <taxon>Sphingomonadales</taxon>
        <taxon>Sphingomonadaceae</taxon>
        <taxon>Rhizorhapis</taxon>
    </lineage>
</organism>
<evidence type="ECO:0000256" key="2">
    <source>
        <dbReference type="SAM" id="Phobius"/>
    </source>
</evidence>
<name>A0A840HQE5_9SPHN</name>
<proteinExistence type="predicted"/>
<sequence length="268" mass="29117">MFQTIRIPAKILPERVRTGMGRRATGIFLTLLVEGLLGLLLLTLAPSTSRHEEAEVSLLSFDAVPLSEEEPSPPAVSTQDRQSRERPAAPPPEPAQAKPLPDEQQPAPPFPSMIQLSQRQMAAADIATIPVRPAPPAPAAKSTVGPPNSGMPGDTPRVEGGGPHGEPLYAASWYRKPYDDELRGYLSTARGPGWGLIACRTVPDYRVEDCVPVAEYPQGSNIAHAVLAAAWQFRVRPPQLGGLPKVGEWVRIRIDYELRRSEGIPLNR</sequence>
<keyword evidence="2" id="KW-0472">Membrane</keyword>
<evidence type="ECO:0000313" key="3">
    <source>
        <dbReference type="EMBL" id="MBB4639818.1"/>
    </source>
</evidence>
<evidence type="ECO:0000256" key="1">
    <source>
        <dbReference type="SAM" id="MobiDB-lite"/>
    </source>
</evidence>
<keyword evidence="2" id="KW-1133">Transmembrane helix</keyword>
<keyword evidence="2" id="KW-0812">Transmembrane</keyword>